<feature type="compositionally biased region" description="Acidic residues" evidence="1">
    <location>
        <begin position="43"/>
        <end position="57"/>
    </location>
</feature>
<protein>
    <recommendedName>
        <fullName evidence="4">F-box domain-containing protein</fullName>
    </recommendedName>
</protein>
<accession>A0A2S5B873</accession>
<dbReference type="EMBL" id="PJQD01000043">
    <property type="protein sequence ID" value="POY72978.1"/>
    <property type="molecule type" value="Genomic_DNA"/>
</dbReference>
<evidence type="ECO:0008006" key="4">
    <source>
        <dbReference type="Google" id="ProtNLM"/>
    </source>
</evidence>
<proteinExistence type="predicted"/>
<reference evidence="2 3" key="1">
    <citation type="journal article" date="2018" name="Front. Microbiol.">
        <title>Prospects for Fungal Bioremediation of Acidic Radioactive Waste Sites: Characterization and Genome Sequence of Rhodotorula taiwanensis MD1149.</title>
        <authorList>
            <person name="Tkavc R."/>
            <person name="Matrosova V.Y."/>
            <person name="Grichenko O.E."/>
            <person name="Gostincar C."/>
            <person name="Volpe R.P."/>
            <person name="Klimenkova P."/>
            <person name="Gaidamakova E.K."/>
            <person name="Zhou C.E."/>
            <person name="Stewart B.J."/>
            <person name="Lyman M.G."/>
            <person name="Malfatti S.A."/>
            <person name="Rubinfeld B."/>
            <person name="Courtot M."/>
            <person name="Singh J."/>
            <person name="Dalgard C.L."/>
            <person name="Hamilton T."/>
            <person name="Frey K.G."/>
            <person name="Gunde-Cimerman N."/>
            <person name="Dugan L."/>
            <person name="Daly M.J."/>
        </authorList>
    </citation>
    <scope>NUCLEOTIDE SEQUENCE [LARGE SCALE GENOMIC DNA]</scope>
    <source>
        <strain evidence="2 3">MD1149</strain>
    </source>
</reference>
<evidence type="ECO:0000256" key="1">
    <source>
        <dbReference type="SAM" id="MobiDB-lite"/>
    </source>
</evidence>
<organism evidence="2 3">
    <name type="scientific">Rhodotorula taiwanensis</name>
    <dbReference type="NCBI Taxonomy" id="741276"/>
    <lineage>
        <taxon>Eukaryota</taxon>
        <taxon>Fungi</taxon>
        <taxon>Dikarya</taxon>
        <taxon>Basidiomycota</taxon>
        <taxon>Pucciniomycotina</taxon>
        <taxon>Microbotryomycetes</taxon>
        <taxon>Sporidiobolales</taxon>
        <taxon>Sporidiobolaceae</taxon>
        <taxon>Rhodotorula</taxon>
    </lineage>
</organism>
<keyword evidence="3" id="KW-1185">Reference proteome</keyword>
<dbReference type="AlphaFoldDB" id="A0A2S5B873"/>
<comment type="caution">
    <text evidence="2">The sequence shown here is derived from an EMBL/GenBank/DDBJ whole genome shotgun (WGS) entry which is preliminary data.</text>
</comment>
<gene>
    <name evidence="2" type="ORF">BMF94_3964</name>
</gene>
<name>A0A2S5B873_9BASI</name>
<dbReference type="Proteomes" id="UP000237144">
    <property type="component" value="Unassembled WGS sequence"/>
</dbReference>
<evidence type="ECO:0000313" key="3">
    <source>
        <dbReference type="Proteomes" id="UP000237144"/>
    </source>
</evidence>
<evidence type="ECO:0000313" key="2">
    <source>
        <dbReference type="EMBL" id="POY72978.1"/>
    </source>
</evidence>
<feature type="region of interest" description="Disordered" evidence="1">
    <location>
        <begin position="42"/>
        <end position="65"/>
    </location>
</feature>
<sequence length="525" mass="58403">MASTVLAVPDSLATEPVMLTTVEQPDRLDSLLQDARAWQQELKDDDADDDDDLEEEATTTAADRTDYAAADLLPPEVVEMILHPQFEGCTNFKDKLRAMARLASVCRAWKAVAEAAAFASLHLHANADDMLARLAAPEGLLKYLPLVQTVDLVENRDLGALYERFVGILRNARLGDTATGEPTAPTRKQVKAMATILAECEGLLALNAREYADSVMQLLVTRFRFAELWPRLRSIRISWQFPLSAFYQMLVQISHIDTLESVYLYVVPKSRDSEPDALARSQKLFGRVQRLPRLQHFGVETYAEVPLFCDIVFQLVSPRAHLSTLTCRGSIPPGWCEKVVQHCIEIDVLAFSWMRAGADLRTTLLPQIPMLGAIRIRKLTLTVRPMWALVDPGERMPSVIALLNSLPPAIETVDALTVLGGRVTAFARDYRLNVIVRRPVIKAYKRNQAGRPLANSTGRLLKQIVYVHAEGLAPPYTALGRFCKTDDVDGELGEWHRADTGETLDLANRPAEELTPESLTGAMWA</sequence>